<evidence type="ECO:0000313" key="3">
    <source>
        <dbReference type="Proteomes" id="UP001139333"/>
    </source>
</evidence>
<dbReference type="Proteomes" id="UP001139333">
    <property type="component" value="Unassembled WGS sequence"/>
</dbReference>
<organism evidence="2 3">
    <name type="scientific">Shewanella gaetbuli</name>
    <dbReference type="NCBI Taxonomy" id="220752"/>
    <lineage>
        <taxon>Bacteria</taxon>
        <taxon>Pseudomonadati</taxon>
        <taxon>Pseudomonadota</taxon>
        <taxon>Gammaproteobacteria</taxon>
        <taxon>Alteromonadales</taxon>
        <taxon>Shewanellaceae</taxon>
        <taxon>Shewanella</taxon>
    </lineage>
</organism>
<gene>
    <name evidence="2" type="ORF">L2672_05595</name>
</gene>
<reference evidence="2" key="1">
    <citation type="submission" date="2022-01" db="EMBL/GenBank/DDBJ databases">
        <title>Whole genome-based taxonomy of the Shewanellaceae.</title>
        <authorList>
            <person name="Martin-Rodriguez A.J."/>
        </authorList>
    </citation>
    <scope>NUCLEOTIDE SEQUENCE</scope>
    <source>
        <strain evidence="2">DSM 16422</strain>
    </source>
</reference>
<keyword evidence="1" id="KW-0732">Signal</keyword>
<evidence type="ECO:0000256" key="1">
    <source>
        <dbReference type="SAM" id="SignalP"/>
    </source>
</evidence>
<dbReference type="AlphaFoldDB" id="A0A9X1ZIM9"/>
<dbReference type="EMBL" id="JAKIKP010000003">
    <property type="protein sequence ID" value="MCL1142166.1"/>
    <property type="molecule type" value="Genomic_DNA"/>
</dbReference>
<feature type="signal peptide" evidence="1">
    <location>
        <begin position="1"/>
        <end position="24"/>
    </location>
</feature>
<sequence>MKNNYLLTLALTTISGLYSAQTFAQCELNPDILNASYQLTSSSNQTAKTVHQSQINLWRQGNTVAHQYPQTDITESWYLLANQQIKPSRYFDGYQRAIEYQPGEVVHGKTEKDWSYRYQLVSNKLIEQLTLVNESGQGCKRTQRFSKNSPNGLVTLTWLPELKLISQFSWQQGKGKQQVTEDWKLIEVGHNPATIKAFFNNLSQYKTTDYADIGDDHSDPFLTQMVTLGFVEHGASGFYDVQGHALEANGHQHSH</sequence>
<evidence type="ECO:0000313" key="2">
    <source>
        <dbReference type="EMBL" id="MCL1142166.1"/>
    </source>
</evidence>
<protein>
    <recommendedName>
        <fullName evidence="4">Orphan protein secreted protein</fullName>
    </recommendedName>
</protein>
<name>A0A9X1ZIM9_9GAMM</name>
<keyword evidence="3" id="KW-1185">Reference proteome</keyword>
<comment type="caution">
    <text evidence="2">The sequence shown here is derived from an EMBL/GenBank/DDBJ whole genome shotgun (WGS) entry which is preliminary data.</text>
</comment>
<feature type="chain" id="PRO_5040913081" description="Orphan protein secreted protein" evidence="1">
    <location>
        <begin position="25"/>
        <end position="255"/>
    </location>
</feature>
<accession>A0A9X1ZIM9</accession>
<dbReference type="RefSeq" id="WP_248994851.1">
    <property type="nucleotide sequence ID" value="NZ_JAKIKP010000003.1"/>
</dbReference>
<evidence type="ECO:0008006" key="4">
    <source>
        <dbReference type="Google" id="ProtNLM"/>
    </source>
</evidence>
<proteinExistence type="predicted"/>